<name>A0A8J2BRB2_9BACT</name>
<proteinExistence type="predicted"/>
<accession>A0A8J2BRB2</accession>
<protein>
    <recommendedName>
        <fullName evidence="4">Transporter</fullName>
    </recommendedName>
</protein>
<sequence length="423" mass="47924">MKGLSLIVSRALLPLWILYFSPRIFAINPPSPETAIVAADEADPSSKEVQEPESKQTAEEKKARDLRKPFLLLPWENADYDLNSPDIWSDARPDSHAPFGVMGDHVHRHGEVMLGYHFMYTLMGQYFHGEEQVPLNPTLINNILKAITGNPQTHGHVFSDHMNMDMHMFELMYAPTDNLTLMAMVPYMDMDHFMLHSHEGMLMTHTHHAEGVGDVSFTAIWKMLDWDRQRVQLNLGFSVPTGSITETFPEPIHEHEVPLRMFLMQLGSGTVDFLPGLTYLGQRGNLSWGMQHLGVIHTGTNDEGYTFGDRYLGTGWVAYQVVPNWVSASVRVQGLAWDRVEGQDRLNALFFNVHPTFKDPDFQPEFQGGERVDVSVGLNLLIPEGILKENRFAAEAGLPIYQRLNGVQLGTNWWVTGGWQIKF</sequence>
<evidence type="ECO:0000313" key="2">
    <source>
        <dbReference type="EMBL" id="CAF0700948.1"/>
    </source>
</evidence>
<evidence type="ECO:0000256" key="1">
    <source>
        <dbReference type="SAM" id="MobiDB-lite"/>
    </source>
</evidence>
<dbReference type="Proteomes" id="UP000663859">
    <property type="component" value="Unassembled WGS sequence"/>
</dbReference>
<feature type="compositionally biased region" description="Basic and acidic residues" evidence="1">
    <location>
        <begin position="44"/>
        <end position="62"/>
    </location>
</feature>
<organism evidence="2 3">
    <name type="scientific">Candidatus Methylacidithermus pantelleriae</name>
    <dbReference type="NCBI Taxonomy" id="2744239"/>
    <lineage>
        <taxon>Bacteria</taxon>
        <taxon>Pseudomonadati</taxon>
        <taxon>Verrucomicrobiota</taxon>
        <taxon>Methylacidiphilae</taxon>
        <taxon>Methylacidiphilales</taxon>
        <taxon>Methylacidiphilaceae</taxon>
        <taxon>Candidatus Methylacidithermus</taxon>
    </lineage>
</organism>
<dbReference type="EMBL" id="CAJNOB010000034">
    <property type="protein sequence ID" value="CAF0700948.1"/>
    <property type="molecule type" value="Genomic_DNA"/>
</dbReference>
<gene>
    <name evidence="2" type="ORF">MPNT_40086</name>
</gene>
<dbReference type="RefSeq" id="WP_174582207.1">
    <property type="nucleotide sequence ID" value="NZ_CAJNOB010000034.1"/>
</dbReference>
<evidence type="ECO:0008006" key="4">
    <source>
        <dbReference type="Google" id="ProtNLM"/>
    </source>
</evidence>
<keyword evidence="3" id="KW-1185">Reference proteome</keyword>
<comment type="caution">
    <text evidence="2">The sequence shown here is derived from an EMBL/GenBank/DDBJ whole genome shotgun (WGS) entry which is preliminary data.</text>
</comment>
<feature type="region of interest" description="Disordered" evidence="1">
    <location>
        <begin position="40"/>
        <end position="62"/>
    </location>
</feature>
<evidence type="ECO:0000313" key="3">
    <source>
        <dbReference type="Proteomes" id="UP000663859"/>
    </source>
</evidence>
<reference evidence="2" key="1">
    <citation type="submission" date="2021-02" db="EMBL/GenBank/DDBJ databases">
        <authorList>
            <person name="Cremers G."/>
            <person name="Picone N."/>
        </authorList>
    </citation>
    <scope>NUCLEOTIDE SEQUENCE</scope>
    <source>
        <strain evidence="2">PQ17</strain>
    </source>
</reference>
<dbReference type="AlphaFoldDB" id="A0A8J2BRB2"/>